<dbReference type="GO" id="GO:0009088">
    <property type="term" value="P:threonine biosynthetic process"/>
    <property type="evidence" value="ECO:0007669"/>
    <property type="project" value="UniProtKB-UniRule"/>
</dbReference>
<dbReference type="NCBIfam" id="TIGR01296">
    <property type="entry name" value="asd_B"/>
    <property type="match status" value="1"/>
</dbReference>
<proteinExistence type="inferred from homology"/>
<dbReference type="GO" id="GO:0050661">
    <property type="term" value="F:NADP binding"/>
    <property type="evidence" value="ECO:0007669"/>
    <property type="project" value="UniProtKB-UniRule"/>
</dbReference>
<dbReference type="PANTHER" id="PTHR46278">
    <property type="entry name" value="DEHYDROGENASE, PUTATIVE-RELATED"/>
    <property type="match status" value="1"/>
</dbReference>
<feature type="active site" description="Proton acceptor" evidence="15 16">
    <location>
        <position position="242"/>
    </location>
</feature>
<reference evidence="18 19" key="1">
    <citation type="submission" date="2020-08" db="EMBL/GenBank/DDBJ databases">
        <title>Genomic Encyclopedia of Archaeal and Bacterial Type Strains, Phase II (KMG-II): from individual species to whole genera.</title>
        <authorList>
            <person name="Goeker M."/>
        </authorList>
    </citation>
    <scope>NUCLEOTIDE SEQUENCE [LARGE SCALE GENOMIC DNA]</scope>
    <source>
        <strain evidence="18 19">DSM 23288</strain>
    </source>
</reference>
<evidence type="ECO:0000259" key="17">
    <source>
        <dbReference type="SMART" id="SM00859"/>
    </source>
</evidence>
<comment type="function">
    <text evidence="15">Catalyzes the NADPH-dependent formation of L-aspartate-semialdehyde (L-ASA) by the reductive dephosphorylation of L-aspartyl-4-phosphate.</text>
</comment>
<evidence type="ECO:0000256" key="9">
    <source>
        <dbReference type="ARBA" id="ARBA00022857"/>
    </source>
</evidence>
<comment type="pathway">
    <text evidence="1 15">Amino-acid biosynthesis; L-methionine biosynthesis via de novo pathway; L-homoserine from L-aspartate: step 2/3.</text>
</comment>
<accession>A0A840ICL8</accession>
<feature type="binding site" evidence="15">
    <location>
        <begin position="157"/>
        <end position="158"/>
    </location>
    <ligand>
        <name>NADP(+)</name>
        <dbReference type="ChEBI" id="CHEBI:58349"/>
    </ligand>
</feature>
<dbReference type="UniPathway" id="UPA00034">
    <property type="reaction ID" value="UER00016"/>
</dbReference>
<evidence type="ECO:0000256" key="12">
    <source>
        <dbReference type="ARBA" id="ARBA00023154"/>
    </source>
</evidence>
<dbReference type="InterPro" id="IPR012280">
    <property type="entry name" value="Semialdhyde_DH_dimer_dom"/>
</dbReference>
<evidence type="ECO:0000256" key="1">
    <source>
        <dbReference type="ARBA" id="ARBA00005021"/>
    </source>
</evidence>
<evidence type="ECO:0000313" key="19">
    <source>
        <dbReference type="Proteomes" id="UP000585272"/>
    </source>
</evidence>
<keyword evidence="8 15" id="KW-0791">Threonine biosynthesis</keyword>
<comment type="caution">
    <text evidence="15">Lacks conserved residue(s) required for the propagation of feature annotation.</text>
</comment>
<comment type="caution">
    <text evidence="18">The sequence shown here is derived from an EMBL/GenBank/DDBJ whole genome shotgun (WGS) entry which is preliminary data.</text>
</comment>
<sequence>MSSGYRVAVVGATGQVGTVMLELLRERGFPAAEIVPFASARSAGKVLDGGLTVQPLTDETIKGFDVAIFSAGGSTSGEWAPKFAAAGAVVVDNSSKWRMQEDVPLVVSEVNPDALDGHRGIVANPNCSTMQLMVALKPIHDAAGIERLVISTYQAVSGTGKVGVDELLGQAKAIVDGGTVPAPQAYKHQIAFNALPHAGNFAPGDDHTDEERKLINETRKILGDPSIRISATCVRVPVVNGHSEAVNVETREPLSPEAARELLRSAPGVTVLDEPDANRYPLAIDASGQDDVFVGRIRRDPGNDKALDMWVVADNLRKGAALNAVQLVELLHERGLIGSGAPAA</sequence>
<evidence type="ECO:0000313" key="18">
    <source>
        <dbReference type="EMBL" id="MBB4661690.1"/>
    </source>
</evidence>
<evidence type="ECO:0000256" key="4">
    <source>
        <dbReference type="ARBA" id="ARBA00010584"/>
    </source>
</evidence>
<keyword evidence="12 15" id="KW-0457">Lysine biosynthesis</keyword>
<keyword evidence="19" id="KW-1185">Reference proteome</keyword>
<evidence type="ECO:0000256" key="2">
    <source>
        <dbReference type="ARBA" id="ARBA00005076"/>
    </source>
</evidence>
<evidence type="ECO:0000256" key="11">
    <source>
        <dbReference type="ARBA" id="ARBA00023002"/>
    </source>
</evidence>
<dbReference type="InterPro" id="IPR000319">
    <property type="entry name" value="Asp-semialdehyde_DH_CS"/>
</dbReference>
<dbReference type="CDD" id="cd18131">
    <property type="entry name" value="ASADH_C_bac_euk_like"/>
    <property type="match status" value="1"/>
</dbReference>
<dbReference type="GO" id="GO:0071266">
    <property type="term" value="P:'de novo' L-methionine biosynthetic process"/>
    <property type="evidence" value="ECO:0007669"/>
    <property type="project" value="UniProtKB-UniRule"/>
</dbReference>
<organism evidence="18 19">
    <name type="scientific">Conexibacter arvalis</name>
    <dbReference type="NCBI Taxonomy" id="912552"/>
    <lineage>
        <taxon>Bacteria</taxon>
        <taxon>Bacillati</taxon>
        <taxon>Actinomycetota</taxon>
        <taxon>Thermoleophilia</taxon>
        <taxon>Solirubrobacterales</taxon>
        <taxon>Conexibacteraceae</taxon>
        <taxon>Conexibacter</taxon>
    </lineage>
</organism>
<dbReference type="Proteomes" id="UP000585272">
    <property type="component" value="Unassembled WGS sequence"/>
</dbReference>
<dbReference type="UniPathway" id="UPA00050">
    <property type="reaction ID" value="UER00463"/>
</dbReference>
<comment type="catalytic activity">
    <reaction evidence="14 15">
        <text>L-aspartate 4-semialdehyde + phosphate + NADP(+) = 4-phospho-L-aspartate + NADPH + H(+)</text>
        <dbReference type="Rhea" id="RHEA:24284"/>
        <dbReference type="ChEBI" id="CHEBI:15378"/>
        <dbReference type="ChEBI" id="CHEBI:43474"/>
        <dbReference type="ChEBI" id="CHEBI:57535"/>
        <dbReference type="ChEBI" id="CHEBI:57783"/>
        <dbReference type="ChEBI" id="CHEBI:58349"/>
        <dbReference type="ChEBI" id="CHEBI:537519"/>
        <dbReference type="EC" id="1.2.1.11"/>
    </reaction>
</comment>
<evidence type="ECO:0000256" key="15">
    <source>
        <dbReference type="HAMAP-Rule" id="MF_02121"/>
    </source>
</evidence>
<protein>
    <recommendedName>
        <fullName evidence="6 15">Aspartate-semialdehyde dehydrogenase</fullName>
        <shortName evidence="15">ASA dehydrogenase</shortName>
        <shortName evidence="15">ASADH</shortName>
        <ecNumber evidence="6 15">1.2.1.11</ecNumber>
    </recommendedName>
    <alternativeName>
        <fullName evidence="15">Aspartate-beta-semialdehyde dehydrogenase</fullName>
    </alternativeName>
</protein>
<dbReference type="GO" id="GO:0019877">
    <property type="term" value="P:diaminopimelate biosynthetic process"/>
    <property type="evidence" value="ECO:0007669"/>
    <property type="project" value="UniProtKB-UniRule"/>
</dbReference>
<evidence type="ECO:0000256" key="14">
    <source>
        <dbReference type="ARBA" id="ARBA00047891"/>
    </source>
</evidence>
<comment type="pathway">
    <text evidence="2 15">Amino-acid biosynthesis; L-lysine biosynthesis via DAP pathway; (S)-tetrahydrodipicolinate from L-aspartate: step 2/4.</text>
</comment>
<dbReference type="InterPro" id="IPR036291">
    <property type="entry name" value="NAD(P)-bd_dom_sf"/>
</dbReference>
<evidence type="ECO:0000256" key="3">
    <source>
        <dbReference type="ARBA" id="ARBA00005097"/>
    </source>
</evidence>
<dbReference type="CDD" id="cd02316">
    <property type="entry name" value="VcASADH2_like_N"/>
    <property type="match status" value="1"/>
</dbReference>
<comment type="pathway">
    <text evidence="3 15">Amino-acid biosynthesis; L-threonine biosynthesis; L-threonine from L-aspartate: step 2/5.</text>
</comment>
<dbReference type="GO" id="GO:0046983">
    <property type="term" value="F:protein dimerization activity"/>
    <property type="evidence" value="ECO:0007669"/>
    <property type="project" value="InterPro"/>
</dbReference>
<dbReference type="SUPFAM" id="SSF51735">
    <property type="entry name" value="NAD(P)-binding Rossmann-fold domains"/>
    <property type="match status" value="1"/>
</dbReference>
<evidence type="ECO:0000256" key="16">
    <source>
        <dbReference type="PIRSR" id="PIRSR000148-1"/>
    </source>
</evidence>
<feature type="binding site" evidence="15">
    <location>
        <begin position="41"/>
        <end position="42"/>
    </location>
    <ligand>
        <name>NADP(+)</name>
        <dbReference type="ChEBI" id="CHEBI:58349"/>
    </ligand>
</feature>
<comment type="subunit">
    <text evidence="5 15">Homodimer.</text>
</comment>
<feature type="domain" description="Semialdehyde dehydrogenase NAD-binding" evidence="17">
    <location>
        <begin position="6"/>
        <end position="118"/>
    </location>
</feature>
<dbReference type="InterPro" id="IPR005986">
    <property type="entry name" value="Asp_semialdehyde_DH_beta"/>
</dbReference>
<dbReference type="Gene3D" id="3.30.360.10">
    <property type="entry name" value="Dihydrodipicolinate Reductase, domain 2"/>
    <property type="match status" value="1"/>
</dbReference>
<keyword evidence="13 15" id="KW-0486">Methionine biosynthesis</keyword>
<evidence type="ECO:0000256" key="13">
    <source>
        <dbReference type="ARBA" id="ARBA00023167"/>
    </source>
</evidence>
<dbReference type="GO" id="GO:0009089">
    <property type="term" value="P:lysine biosynthetic process via diaminopimelate"/>
    <property type="evidence" value="ECO:0007669"/>
    <property type="project" value="UniProtKB-UniRule"/>
</dbReference>
<dbReference type="GO" id="GO:0051287">
    <property type="term" value="F:NAD binding"/>
    <property type="evidence" value="ECO:0007669"/>
    <property type="project" value="InterPro"/>
</dbReference>
<keyword evidence="10 15" id="KW-0220">Diaminopimelate biosynthesis</keyword>
<name>A0A840ICL8_9ACTN</name>
<dbReference type="GO" id="GO:0009097">
    <property type="term" value="P:isoleucine biosynthetic process"/>
    <property type="evidence" value="ECO:0007669"/>
    <property type="project" value="UniProtKB-UniRule"/>
</dbReference>
<dbReference type="PANTHER" id="PTHR46278:SF2">
    <property type="entry name" value="ASPARTATE-SEMIALDEHYDE DEHYDROGENASE"/>
    <property type="match status" value="1"/>
</dbReference>
<dbReference type="AlphaFoldDB" id="A0A840ICL8"/>
<comment type="similarity">
    <text evidence="4 15">Belongs to the aspartate-semialdehyde dehydrogenase family.</text>
</comment>
<feature type="binding site" evidence="15">
    <location>
        <position position="235"/>
    </location>
    <ligand>
        <name>substrate</name>
    </ligand>
</feature>
<gene>
    <name evidence="15" type="primary">asd</name>
    <name evidence="18" type="ORF">BDZ31_001263</name>
</gene>
<dbReference type="Pfam" id="PF01118">
    <property type="entry name" value="Semialdhyde_dh"/>
    <property type="match status" value="1"/>
</dbReference>
<feature type="binding site" evidence="15">
    <location>
        <position position="181"/>
    </location>
    <ligand>
        <name>NADP(+)</name>
        <dbReference type="ChEBI" id="CHEBI:58349"/>
    </ligand>
</feature>
<dbReference type="EC" id="1.2.1.11" evidence="6 15"/>
<dbReference type="HAMAP" id="MF_02121">
    <property type="entry name" value="ASADH"/>
    <property type="match status" value="1"/>
</dbReference>
<dbReference type="EMBL" id="JACHNU010000001">
    <property type="protein sequence ID" value="MBB4661690.1"/>
    <property type="molecule type" value="Genomic_DNA"/>
</dbReference>
<keyword evidence="9 15" id="KW-0521">NADP</keyword>
<dbReference type="UniPathway" id="UPA00051">
    <property type="reaction ID" value="UER00464"/>
</dbReference>
<dbReference type="Gene3D" id="3.40.50.720">
    <property type="entry name" value="NAD(P)-binding Rossmann-like Domain"/>
    <property type="match status" value="1"/>
</dbReference>
<dbReference type="SMART" id="SM00859">
    <property type="entry name" value="Semialdhyde_dh"/>
    <property type="match status" value="1"/>
</dbReference>
<evidence type="ECO:0000256" key="7">
    <source>
        <dbReference type="ARBA" id="ARBA00022605"/>
    </source>
</evidence>
<feature type="active site" description="Acyl-thioester intermediate" evidence="15 16">
    <location>
        <position position="127"/>
    </location>
</feature>
<dbReference type="SUPFAM" id="SSF55347">
    <property type="entry name" value="Glyceraldehyde-3-phosphate dehydrogenase-like, C-terminal domain"/>
    <property type="match status" value="1"/>
</dbReference>
<evidence type="ECO:0000256" key="8">
    <source>
        <dbReference type="ARBA" id="ARBA00022697"/>
    </source>
</evidence>
<keyword evidence="7 15" id="KW-0028">Amino-acid biosynthesis</keyword>
<evidence type="ECO:0000256" key="6">
    <source>
        <dbReference type="ARBA" id="ARBA00013120"/>
    </source>
</evidence>
<dbReference type="Pfam" id="PF02774">
    <property type="entry name" value="Semialdhyde_dhC"/>
    <property type="match status" value="1"/>
</dbReference>
<keyword evidence="11 15" id="KW-0560">Oxidoreductase</keyword>
<dbReference type="RefSeq" id="WP_183340070.1">
    <property type="nucleotide sequence ID" value="NZ_JACHNU010000001.1"/>
</dbReference>
<feature type="binding site" evidence="15">
    <location>
        <position position="98"/>
    </location>
    <ligand>
        <name>phosphate</name>
        <dbReference type="ChEBI" id="CHEBI:43474"/>
    </ligand>
</feature>
<feature type="binding site" evidence="15">
    <location>
        <begin position="13"/>
        <end position="16"/>
    </location>
    <ligand>
        <name>NADP(+)</name>
        <dbReference type="ChEBI" id="CHEBI:58349"/>
    </ligand>
</feature>
<dbReference type="NCBIfam" id="NF011456">
    <property type="entry name" value="PRK14874.1"/>
    <property type="match status" value="1"/>
</dbReference>
<dbReference type="InterPro" id="IPR012080">
    <property type="entry name" value="Asp_semialdehyde_DH"/>
</dbReference>
<dbReference type="PROSITE" id="PS01103">
    <property type="entry name" value="ASD"/>
    <property type="match status" value="1"/>
</dbReference>
<dbReference type="GO" id="GO:0004073">
    <property type="term" value="F:aspartate-semialdehyde dehydrogenase activity"/>
    <property type="evidence" value="ECO:0007669"/>
    <property type="project" value="UniProtKB-UniRule"/>
</dbReference>
<evidence type="ECO:0000256" key="10">
    <source>
        <dbReference type="ARBA" id="ARBA00022915"/>
    </source>
</evidence>
<evidence type="ECO:0000256" key="5">
    <source>
        <dbReference type="ARBA" id="ARBA00011738"/>
    </source>
</evidence>
<dbReference type="PIRSF" id="PIRSF000148">
    <property type="entry name" value="ASA_dh"/>
    <property type="match status" value="1"/>
</dbReference>
<feature type="binding site" evidence="15">
    <location>
        <position position="154"/>
    </location>
    <ligand>
        <name>substrate</name>
    </ligand>
</feature>
<dbReference type="InterPro" id="IPR000534">
    <property type="entry name" value="Semialdehyde_DH_NAD-bd"/>
</dbReference>
<feature type="binding site" evidence="15">
    <location>
        <position position="315"/>
    </location>
    <ligand>
        <name>NADP(+)</name>
        <dbReference type="ChEBI" id="CHEBI:58349"/>
    </ligand>
</feature>